<feature type="transmembrane region" description="Helical" evidence="2">
    <location>
        <begin position="329"/>
        <end position="352"/>
    </location>
</feature>
<feature type="transmembrane region" description="Helical" evidence="2">
    <location>
        <begin position="500"/>
        <end position="522"/>
    </location>
</feature>
<evidence type="ECO:0000256" key="2">
    <source>
        <dbReference type="SAM" id="Phobius"/>
    </source>
</evidence>
<evidence type="ECO:0000313" key="3">
    <source>
        <dbReference type="EMBL" id="EPD29497.1"/>
    </source>
</evidence>
<keyword evidence="4" id="KW-1185">Reference proteome</keyword>
<feature type="transmembrane region" description="Helical" evidence="2">
    <location>
        <begin position="364"/>
        <end position="383"/>
    </location>
</feature>
<feature type="region of interest" description="Disordered" evidence="1">
    <location>
        <begin position="127"/>
        <end position="150"/>
    </location>
</feature>
<dbReference type="InterPro" id="IPR045931">
    <property type="entry name" value="DUF6350"/>
</dbReference>
<feature type="region of interest" description="Disordered" evidence="1">
    <location>
        <begin position="548"/>
        <end position="610"/>
    </location>
</feature>
<keyword evidence="2" id="KW-0472">Membrane</keyword>
<proteinExistence type="predicted"/>
<evidence type="ECO:0000313" key="4">
    <source>
        <dbReference type="Proteomes" id="UP000014387"/>
    </source>
</evidence>
<comment type="caution">
    <text evidence="3">The sequence shown here is derived from an EMBL/GenBank/DDBJ whole genome shotgun (WGS) entry which is preliminary data.</text>
</comment>
<feature type="transmembrane region" description="Helical" evidence="2">
    <location>
        <begin position="261"/>
        <end position="283"/>
    </location>
</feature>
<accession>A0A9W5RD33</accession>
<protein>
    <submittedName>
        <fullName evidence="3">Uncharacterized protein</fullName>
    </submittedName>
</protein>
<feature type="region of interest" description="Disordered" evidence="1">
    <location>
        <begin position="70"/>
        <end position="89"/>
    </location>
</feature>
<dbReference type="EMBL" id="AGWN01000002">
    <property type="protein sequence ID" value="EPD29497.1"/>
    <property type="molecule type" value="Genomic_DNA"/>
</dbReference>
<feature type="region of interest" description="Disordered" evidence="1">
    <location>
        <begin position="1"/>
        <end position="64"/>
    </location>
</feature>
<organism evidence="3 4">
    <name type="scientific">Gleimia europaea ACS-120-V-Col10b</name>
    <dbReference type="NCBI Taxonomy" id="883069"/>
    <lineage>
        <taxon>Bacteria</taxon>
        <taxon>Bacillati</taxon>
        <taxon>Actinomycetota</taxon>
        <taxon>Actinomycetes</taxon>
        <taxon>Actinomycetales</taxon>
        <taxon>Actinomycetaceae</taxon>
        <taxon>Gleimia</taxon>
    </lineage>
</organism>
<feature type="compositionally biased region" description="Polar residues" evidence="1">
    <location>
        <begin position="570"/>
        <end position="593"/>
    </location>
</feature>
<dbReference type="RefSeq" id="WP_016444803.1">
    <property type="nucleotide sequence ID" value="NZ_KE150267.1"/>
</dbReference>
<name>A0A9W5RD33_9ACTO</name>
<feature type="transmembrane region" description="Helical" evidence="2">
    <location>
        <begin position="290"/>
        <end position="309"/>
    </location>
</feature>
<feature type="transmembrane region" description="Helical" evidence="2">
    <location>
        <begin position="431"/>
        <end position="451"/>
    </location>
</feature>
<feature type="transmembrane region" description="Helical" evidence="2">
    <location>
        <begin position="236"/>
        <end position="255"/>
    </location>
</feature>
<sequence>MRENTGDRSEREHAHRPSKKEREANERKLARKAHADKVRERVLQQRRRDYETGVSTPRRDAEDLRRAIAQARSRQNRRAADPRTPHELPTERLTDVELALIEKNLLDELEATSSQIEIDGDAGAPVEEEQFAQTSQEVEDETAERADDSATVARVPMERRVIVVRPPTGWPQILLAALETAFFSWALIAAVALVSFLVNASNPWMMEADWNSAISVGSDFWAMSYGASVKIAGASYRLIPLGLTVLHVVLARAGLARVNTASWRGSALFIPAYLVVVLVSAAFNKTSASLLQLILGSVCVATVAWVWSLKSQELDIASKPGVGPYLRGFNDGVIGFVGLFLVGIVTGLVGIVAGWNRVKGIAELLNASVLDSVIIWSTQALYLPNVAGWAASWLMGPGFYTASDTIVTPSRADVAAIPAIPILGGIPQTAVGIWVVLIPITLGILLGVAAVKWRQEEDLADHLVHASMYVLTVLVLVAVWMGLSVGSLGVARMGILGPRLVYAVAFAALEVGISAALVYSLAHPFFLAKYAQAGADMSRVTRSAAKKISRKKNADLANPELDATEEVEPKNQTETGQPQEQNDQPAPSSQMENSEADLDEEVPGGQNATK</sequence>
<feature type="compositionally biased region" description="Basic and acidic residues" evidence="1">
    <location>
        <begin position="78"/>
        <end position="89"/>
    </location>
</feature>
<dbReference type="OrthoDB" id="3742900at2"/>
<feature type="transmembrane region" description="Helical" evidence="2">
    <location>
        <begin position="463"/>
        <end position="488"/>
    </location>
</feature>
<keyword evidence="2" id="KW-0812">Transmembrane</keyword>
<keyword evidence="2" id="KW-1133">Transmembrane helix</keyword>
<evidence type="ECO:0000256" key="1">
    <source>
        <dbReference type="SAM" id="MobiDB-lite"/>
    </source>
</evidence>
<dbReference type="Proteomes" id="UP000014387">
    <property type="component" value="Unassembled WGS sequence"/>
</dbReference>
<gene>
    <name evidence="3" type="ORF">HMPREF9238_01477</name>
</gene>
<dbReference type="AlphaFoldDB" id="A0A9W5RD33"/>
<reference evidence="3 4" key="1">
    <citation type="submission" date="2013-05" db="EMBL/GenBank/DDBJ databases">
        <title>The Genome Sequence of Actinomyces europaeus ACS-120-V-COL10B.</title>
        <authorList>
            <consortium name="The Broad Institute Genomics Platform"/>
            <person name="Earl A."/>
            <person name="Ward D."/>
            <person name="Feldgarden M."/>
            <person name="Gevers D."/>
            <person name="Saerens B."/>
            <person name="Vaneechoutte M."/>
            <person name="Walker B."/>
            <person name="Young S."/>
            <person name="Zeng Q."/>
            <person name="Gargeya S."/>
            <person name="Fitzgerald M."/>
            <person name="Haas B."/>
            <person name="Abouelleil A."/>
            <person name="Allen A.W."/>
            <person name="Alvarado L."/>
            <person name="Arachchi H.M."/>
            <person name="Berlin A.M."/>
            <person name="Chapman S.B."/>
            <person name="Gainer-Dewar J."/>
            <person name="Goldberg J."/>
            <person name="Griggs A."/>
            <person name="Gujja S."/>
            <person name="Hansen M."/>
            <person name="Howarth C."/>
            <person name="Imamovic A."/>
            <person name="Ireland A."/>
            <person name="Larimer J."/>
            <person name="McCowan C."/>
            <person name="Murphy C."/>
            <person name="Pearson M."/>
            <person name="Poon T.W."/>
            <person name="Priest M."/>
            <person name="Roberts A."/>
            <person name="Saif S."/>
            <person name="Shea T."/>
            <person name="Sisk P."/>
            <person name="Sykes S."/>
            <person name="Wortman J."/>
            <person name="Nusbaum C."/>
            <person name="Birren B."/>
        </authorList>
    </citation>
    <scope>NUCLEOTIDE SEQUENCE [LARGE SCALE GENOMIC DNA]</scope>
    <source>
        <strain evidence="3 4">ACS-120-V-Col10b</strain>
    </source>
</reference>
<dbReference type="Pfam" id="PF19877">
    <property type="entry name" value="DUF6350"/>
    <property type="match status" value="1"/>
</dbReference>
<feature type="transmembrane region" description="Helical" evidence="2">
    <location>
        <begin position="173"/>
        <end position="198"/>
    </location>
</feature>